<evidence type="ECO:0000256" key="7">
    <source>
        <dbReference type="SAM" id="MobiDB-lite"/>
    </source>
</evidence>
<feature type="compositionally biased region" description="Basic and acidic residues" evidence="7">
    <location>
        <begin position="223"/>
        <end position="241"/>
    </location>
</feature>
<keyword evidence="4" id="KW-0804">Transcription</keyword>
<feature type="region of interest" description="Disordered" evidence="7">
    <location>
        <begin position="1"/>
        <end position="241"/>
    </location>
</feature>
<evidence type="ECO:0000256" key="1">
    <source>
        <dbReference type="ARBA" id="ARBA00004123"/>
    </source>
</evidence>
<protein>
    <submittedName>
        <fullName evidence="8">Uncharacterized protein</fullName>
    </submittedName>
</protein>
<feature type="compositionally biased region" description="Low complexity" evidence="7">
    <location>
        <begin position="111"/>
        <end position="135"/>
    </location>
</feature>
<feature type="coiled-coil region" evidence="6">
    <location>
        <begin position="248"/>
        <end position="283"/>
    </location>
</feature>
<feature type="compositionally biased region" description="Polar residues" evidence="7">
    <location>
        <begin position="8"/>
        <end position="18"/>
    </location>
</feature>
<dbReference type="PANTHER" id="PTHR21964">
    <property type="entry name" value="BREAST CANCER METASTASIS-SUPPRESSOR 1"/>
    <property type="match status" value="1"/>
</dbReference>
<dbReference type="GO" id="GO:0005654">
    <property type="term" value="C:nucleoplasm"/>
    <property type="evidence" value="ECO:0007669"/>
    <property type="project" value="UniProtKB-ARBA"/>
</dbReference>
<dbReference type="Pfam" id="PF08598">
    <property type="entry name" value="Sds3"/>
    <property type="match status" value="1"/>
</dbReference>
<feature type="compositionally biased region" description="Low complexity" evidence="7">
    <location>
        <begin position="156"/>
        <end position="180"/>
    </location>
</feature>
<keyword evidence="6" id="KW-0175">Coiled coil</keyword>
<keyword evidence="2" id="KW-0678">Repressor</keyword>
<keyword evidence="9" id="KW-1185">Reference proteome</keyword>
<evidence type="ECO:0000256" key="2">
    <source>
        <dbReference type="ARBA" id="ARBA00022491"/>
    </source>
</evidence>
<accession>A0A163JWW6</accession>
<dbReference type="EMBL" id="LT554307">
    <property type="protein sequence ID" value="SAM03925.1"/>
    <property type="molecule type" value="Genomic_DNA"/>
</dbReference>
<name>A0A163JWW6_ABSGL</name>
<feature type="compositionally biased region" description="Polar residues" evidence="7">
    <location>
        <begin position="420"/>
        <end position="429"/>
    </location>
</feature>
<feature type="compositionally biased region" description="Basic residues" evidence="7">
    <location>
        <begin position="19"/>
        <end position="29"/>
    </location>
</feature>
<comment type="subcellular location">
    <subcellularLocation>
        <location evidence="1">Nucleus</location>
    </subcellularLocation>
</comment>
<keyword evidence="5" id="KW-0539">Nucleus</keyword>
<feature type="compositionally biased region" description="Low complexity" evidence="7">
    <location>
        <begin position="52"/>
        <end position="91"/>
    </location>
</feature>
<dbReference type="STRING" id="4829.A0A163JWW6"/>
<keyword evidence="3" id="KW-0805">Transcription regulation</keyword>
<feature type="compositionally biased region" description="Basic residues" evidence="7">
    <location>
        <begin position="136"/>
        <end position="154"/>
    </location>
</feature>
<evidence type="ECO:0000313" key="9">
    <source>
        <dbReference type="Proteomes" id="UP000078561"/>
    </source>
</evidence>
<dbReference type="Proteomes" id="UP000078561">
    <property type="component" value="Unassembled WGS sequence"/>
</dbReference>
<reference evidence="8" key="1">
    <citation type="submission" date="2016-04" db="EMBL/GenBank/DDBJ databases">
        <authorList>
            <person name="Evans L.H."/>
            <person name="Alamgir A."/>
            <person name="Owens N."/>
            <person name="Weber N.D."/>
            <person name="Virtaneva K."/>
            <person name="Barbian K."/>
            <person name="Babar A."/>
            <person name="Rosenke K."/>
        </authorList>
    </citation>
    <scope>NUCLEOTIDE SEQUENCE [LARGE SCALE GENOMIC DNA]</scope>
    <source>
        <strain evidence="8">CBS 101.48</strain>
    </source>
</reference>
<feature type="region of interest" description="Disordered" evidence="7">
    <location>
        <begin position="403"/>
        <end position="429"/>
    </location>
</feature>
<organism evidence="8">
    <name type="scientific">Absidia glauca</name>
    <name type="common">Pin mould</name>
    <dbReference type="NCBI Taxonomy" id="4829"/>
    <lineage>
        <taxon>Eukaryota</taxon>
        <taxon>Fungi</taxon>
        <taxon>Fungi incertae sedis</taxon>
        <taxon>Mucoromycota</taxon>
        <taxon>Mucoromycotina</taxon>
        <taxon>Mucoromycetes</taxon>
        <taxon>Mucorales</taxon>
        <taxon>Cunninghamellaceae</taxon>
        <taxon>Absidia</taxon>
    </lineage>
</organism>
<proteinExistence type="predicted"/>
<dbReference type="AlphaFoldDB" id="A0A163JWW6"/>
<dbReference type="OrthoDB" id="2442703at2759"/>
<sequence length="429" mass="46701">MMDETRTETNGNSNTTSHHLGRVQPRRSSRSALSSSPITTTTTKDDRNGVLPESTNSTTASPSTPASDTPLTIPGTNDNDNSSSSSSTMSTVPALTANHHSRVTRSLSADSNSNEELTATNNNNSSASANTANGNGKRRRHTSNSSKLSHKKRSGASTTTNTAAPATTTATTPNTTSSTTTPPPPSSTTTSPSSISTSLSPSSATPSVKSPPRGPGNADDYERETRHTTQRLSKEAKDARKAERGIIVKKKLDELESLEQMVKDQSHEEYQSLLKEIQDKRAEKLDVAQGRHALMETHFKNGYLAQKKAAFDKFHFDKLALRRNMMNQVQQKINKIEQEYFFSQQSNKSALDDPHLHEWAPPDRPSMINILFMHANHQSLAPSSCLDEQDISQDIAELQELVPPPSQSIDDNQPLDPSKKNSLALISSS</sequence>
<evidence type="ECO:0000256" key="3">
    <source>
        <dbReference type="ARBA" id="ARBA00023015"/>
    </source>
</evidence>
<evidence type="ECO:0000256" key="4">
    <source>
        <dbReference type="ARBA" id="ARBA00023163"/>
    </source>
</evidence>
<feature type="compositionally biased region" description="Low complexity" evidence="7">
    <location>
        <begin position="187"/>
        <end position="207"/>
    </location>
</feature>
<evidence type="ECO:0000256" key="6">
    <source>
        <dbReference type="SAM" id="Coils"/>
    </source>
</evidence>
<evidence type="ECO:0000313" key="8">
    <source>
        <dbReference type="EMBL" id="SAM03925.1"/>
    </source>
</evidence>
<dbReference type="InterPro" id="IPR013907">
    <property type="entry name" value="Sds3"/>
</dbReference>
<evidence type="ECO:0000256" key="5">
    <source>
        <dbReference type="ARBA" id="ARBA00023242"/>
    </source>
</evidence>
<dbReference type="InParanoid" id="A0A163JWW6"/>
<gene>
    <name evidence="8" type="primary">ABSGL_09781.1 scaffold 11617</name>
</gene>
<dbReference type="GO" id="GO:0010468">
    <property type="term" value="P:regulation of gene expression"/>
    <property type="evidence" value="ECO:0007669"/>
    <property type="project" value="UniProtKB-ARBA"/>
</dbReference>